<dbReference type="AlphaFoldDB" id="A0A2G9GGM7"/>
<dbReference type="PANTHER" id="PTHR33057:SF117">
    <property type="entry name" value="TRANSCRIPTION REPRESSOR OFP14"/>
    <property type="match status" value="1"/>
</dbReference>
<evidence type="ECO:0000313" key="9">
    <source>
        <dbReference type="EMBL" id="PIN04453.1"/>
    </source>
</evidence>
<evidence type="ECO:0000259" key="8">
    <source>
        <dbReference type="PROSITE" id="PS51754"/>
    </source>
</evidence>
<dbReference type="STRING" id="429701.A0A2G9GGM7"/>
<dbReference type="PROSITE" id="PS51754">
    <property type="entry name" value="OVATE"/>
    <property type="match status" value="1"/>
</dbReference>
<dbReference type="InterPro" id="IPR038933">
    <property type="entry name" value="Ovate"/>
</dbReference>
<keyword evidence="4 6" id="KW-0804">Transcription</keyword>
<dbReference type="Proteomes" id="UP000231279">
    <property type="component" value="Unassembled WGS sequence"/>
</dbReference>
<keyword evidence="5 6" id="KW-0539">Nucleus</keyword>
<dbReference type="Pfam" id="PF04844">
    <property type="entry name" value="Ovate"/>
    <property type="match status" value="1"/>
</dbReference>
<name>A0A2G9GGM7_9LAMI</name>
<dbReference type="NCBIfam" id="TIGR01568">
    <property type="entry name" value="A_thal_3678"/>
    <property type="match status" value="1"/>
</dbReference>
<organism evidence="9 10">
    <name type="scientific">Handroanthus impetiginosus</name>
    <dbReference type="NCBI Taxonomy" id="429701"/>
    <lineage>
        <taxon>Eukaryota</taxon>
        <taxon>Viridiplantae</taxon>
        <taxon>Streptophyta</taxon>
        <taxon>Embryophyta</taxon>
        <taxon>Tracheophyta</taxon>
        <taxon>Spermatophyta</taxon>
        <taxon>Magnoliopsida</taxon>
        <taxon>eudicotyledons</taxon>
        <taxon>Gunneridae</taxon>
        <taxon>Pentapetalae</taxon>
        <taxon>asterids</taxon>
        <taxon>lamiids</taxon>
        <taxon>Lamiales</taxon>
        <taxon>Bignoniaceae</taxon>
        <taxon>Crescentiina</taxon>
        <taxon>Tabebuia alliance</taxon>
        <taxon>Handroanthus</taxon>
    </lineage>
</organism>
<dbReference type="InterPro" id="IPR006458">
    <property type="entry name" value="Ovate_C"/>
</dbReference>
<dbReference type="PANTHER" id="PTHR33057">
    <property type="entry name" value="TRANSCRIPTION REPRESSOR OFP7-RELATED"/>
    <property type="match status" value="1"/>
</dbReference>
<comment type="function">
    <text evidence="6">Transcriptional repressor that regulates multiple aspects of plant growth and development.</text>
</comment>
<dbReference type="OrthoDB" id="689980at2759"/>
<dbReference type="GO" id="GO:0045892">
    <property type="term" value="P:negative regulation of DNA-templated transcription"/>
    <property type="evidence" value="ECO:0007669"/>
    <property type="project" value="UniProtKB-UniRule"/>
</dbReference>
<keyword evidence="10" id="KW-1185">Reference proteome</keyword>
<evidence type="ECO:0000256" key="6">
    <source>
        <dbReference type="RuleBase" id="RU367028"/>
    </source>
</evidence>
<evidence type="ECO:0000256" key="7">
    <source>
        <dbReference type="SAM" id="MobiDB-lite"/>
    </source>
</evidence>
<gene>
    <name evidence="9" type="ORF">CDL12_23010</name>
</gene>
<dbReference type="GO" id="GO:0005634">
    <property type="term" value="C:nucleus"/>
    <property type="evidence" value="ECO:0007669"/>
    <property type="project" value="UniProtKB-SubCell"/>
</dbReference>
<keyword evidence="2 6" id="KW-0678">Repressor</keyword>
<evidence type="ECO:0000256" key="5">
    <source>
        <dbReference type="ARBA" id="ARBA00023242"/>
    </source>
</evidence>
<sequence>MSKQIQKSFHECLPKIKISNKQIQSTLHFCKHPKTLSFDSKENENDAVTLPDCDQFQFENLRSHYRKECEEMAKHWRTKSSLFESPRFISPPPPENLYGSARFFVASGSSSSLIMEDTGSSAASATIDPSMAEESEETEETEANDSLAPGDFIAIFTYSLTPYEDFRQSMLEIAEVHLERNGKLDWEFMKELLFCYLNLNNEKSHGYILGAFVDLVAILWESSGRTLASRQP</sequence>
<protein>
    <recommendedName>
        <fullName evidence="6">Transcription repressor</fullName>
    </recommendedName>
    <alternativeName>
        <fullName evidence="6">Ovate family protein</fullName>
    </alternativeName>
</protein>
<keyword evidence="3 6" id="KW-0805">Transcription regulation</keyword>
<evidence type="ECO:0000313" key="10">
    <source>
        <dbReference type="Proteomes" id="UP000231279"/>
    </source>
</evidence>
<reference evidence="10" key="1">
    <citation type="journal article" date="2018" name="Gigascience">
        <title>Genome assembly of the Pink Ipe (Handroanthus impetiginosus, Bignoniaceae), a highly valued, ecologically keystone Neotropical timber forest tree.</title>
        <authorList>
            <person name="Silva-Junior O.B."/>
            <person name="Grattapaglia D."/>
            <person name="Novaes E."/>
            <person name="Collevatti R.G."/>
        </authorList>
    </citation>
    <scope>NUCLEOTIDE SEQUENCE [LARGE SCALE GENOMIC DNA]</scope>
    <source>
        <strain evidence="10">cv. UFG-1</strain>
    </source>
</reference>
<evidence type="ECO:0000256" key="2">
    <source>
        <dbReference type="ARBA" id="ARBA00022491"/>
    </source>
</evidence>
<proteinExistence type="predicted"/>
<dbReference type="EMBL" id="NKXS01005143">
    <property type="protein sequence ID" value="PIN04453.1"/>
    <property type="molecule type" value="Genomic_DNA"/>
</dbReference>
<feature type="domain" description="OVATE" evidence="8">
    <location>
        <begin position="155"/>
        <end position="218"/>
    </location>
</feature>
<comment type="subcellular location">
    <subcellularLocation>
        <location evidence="1 6">Nucleus</location>
    </subcellularLocation>
</comment>
<comment type="caution">
    <text evidence="9">The sequence shown here is derived from an EMBL/GenBank/DDBJ whole genome shotgun (WGS) entry which is preliminary data.</text>
</comment>
<evidence type="ECO:0000256" key="4">
    <source>
        <dbReference type="ARBA" id="ARBA00023163"/>
    </source>
</evidence>
<evidence type="ECO:0000256" key="3">
    <source>
        <dbReference type="ARBA" id="ARBA00023015"/>
    </source>
</evidence>
<accession>A0A2G9GGM7</accession>
<feature type="region of interest" description="Disordered" evidence="7">
    <location>
        <begin position="123"/>
        <end position="144"/>
    </location>
</feature>
<feature type="compositionally biased region" description="Acidic residues" evidence="7">
    <location>
        <begin position="131"/>
        <end position="143"/>
    </location>
</feature>
<evidence type="ECO:0000256" key="1">
    <source>
        <dbReference type="ARBA" id="ARBA00004123"/>
    </source>
</evidence>